<name>A0A8H8CZX6_AJECA</name>
<dbReference type="Proteomes" id="UP000670092">
    <property type="component" value="Unassembled WGS sequence"/>
</dbReference>
<evidence type="ECO:0000313" key="1">
    <source>
        <dbReference type="EMBL" id="KAG5295939.1"/>
    </source>
</evidence>
<organism evidence="1 2">
    <name type="scientific">Ajellomyces capsulatus</name>
    <name type="common">Darling's disease fungus</name>
    <name type="synonym">Histoplasma capsulatum</name>
    <dbReference type="NCBI Taxonomy" id="5037"/>
    <lineage>
        <taxon>Eukaryota</taxon>
        <taxon>Fungi</taxon>
        <taxon>Dikarya</taxon>
        <taxon>Ascomycota</taxon>
        <taxon>Pezizomycotina</taxon>
        <taxon>Eurotiomycetes</taxon>
        <taxon>Eurotiomycetidae</taxon>
        <taxon>Onygenales</taxon>
        <taxon>Ajellomycetaceae</taxon>
        <taxon>Histoplasma</taxon>
    </lineage>
</organism>
<dbReference type="EMBL" id="JAEVHI010000003">
    <property type="protein sequence ID" value="KAG5295939.1"/>
    <property type="molecule type" value="Genomic_DNA"/>
</dbReference>
<dbReference type="VEuPathDB" id="FungiDB:I7I52_06387"/>
<protein>
    <submittedName>
        <fullName evidence="1">Uncharacterized protein</fullName>
    </submittedName>
</protein>
<reference evidence="1 2" key="1">
    <citation type="submission" date="2021-01" db="EMBL/GenBank/DDBJ databases">
        <title>Chromosome-level genome assembly of a human fungal pathogen reveals clustering of transcriptionally co-regulated genes.</title>
        <authorList>
            <person name="Voorhies M."/>
            <person name="Cohen S."/>
            <person name="Shea T.P."/>
            <person name="Petrus S."/>
            <person name="Munoz J.F."/>
            <person name="Poplawski S."/>
            <person name="Goldman W.E."/>
            <person name="Michael T."/>
            <person name="Cuomo C.A."/>
            <person name="Sil A."/>
            <person name="Beyhan S."/>
        </authorList>
    </citation>
    <scope>NUCLEOTIDE SEQUENCE [LARGE SCALE GENOMIC DNA]</scope>
    <source>
        <strain evidence="1 2">G184AR</strain>
    </source>
</reference>
<dbReference type="AlphaFoldDB" id="A0A8H8CZX6"/>
<comment type="caution">
    <text evidence="1">The sequence shown here is derived from an EMBL/GenBank/DDBJ whole genome shotgun (WGS) entry which is preliminary data.</text>
</comment>
<evidence type="ECO:0000313" key="2">
    <source>
        <dbReference type="Proteomes" id="UP000670092"/>
    </source>
</evidence>
<proteinExistence type="predicted"/>
<sequence length="90" mass="10684">MIPQTLATEINNLSKIIYKQNMNVHKFVHSNTLNDYNNIQQSSFILNLLKNRFIHCHEVTCKWHHECYLRKCGNCVYSDLNDVAHCEDKF</sequence>
<accession>A0A8H8CZX6</accession>
<gene>
    <name evidence="1" type="ORF">I7I52_06387</name>
</gene>